<name>A0A4Z0F7J5_9GAMM</name>
<accession>A0A4Z0F7J5</accession>
<protein>
    <submittedName>
        <fullName evidence="1">Uncharacterized protein</fullName>
    </submittedName>
</protein>
<evidence type="ECO:0000313" key="1">
    <source>
        <dbReference type="EMBL" id="TFZ81158.1"/>
    </source>
</evidence>
<dbReference type="Proteomes" id="UP000297890">
    <property type="component" value="Unassembled WGS sequence"/>
</dbReference>
<proteinExistence type="predicted"/>
<dbReference type="EMBL" id="SRIO01000042">
    <property type="protein sequence ID" value="TFZ81158.1"/>
    <property type="molecule type" value="Genomic_DNA"/>
</dbReference>
<dbReference type="AlphaFoldDB" id="A0A4Z0F7J5"/>
<dbReference type="OrthoDB" id="5297660at2"/>
<sequence>MRTLEVVLDDKDYETAMVAAALCGQDTDEWVAGAIAIVSHVCTSAPSKRMRVEAFLSPKELAERWCMSIGELDSRSRLHGTPNPVMIAGKLLYRLKDVVVYEKHMMERQGMA</sequence>
<comment type="caution">
    <text evidence="1">The sequence shown here is derived from an EMBL/GenBank/DDBJ whole genome shotgun (WGS) entry which is preliminary data.</text>
</comment>
<evidence type="ECO:0000313" key="2">
    <source>
        <dbReference type="Proteomes" id="UP000297890"/>
    </source>
</evidence>
<dbReference type="RefSeq" id="WP_135282957.1">
    <property type="nucleotide sequence ID" value="NZ_SRIO01000042.1"/>
</dbReference>
<keyword evidence="2" id="KW-1185">Reference proteome</keyword>
<reference evidence="1 2" key="1">
    <citation type="journal article" date="2019" name="ISME J.">
        <title>Candidatus Macondimonas diazotrophica, a novel gammaproteobacterial genus dominating crude-oil-contaminated coastal sediments.</title>
        <authorList>
            <person name="Karthikeyan S."/>
            <person name="Konstantinidis K."/>
        </authorList>
    </citation>
    <scope>NUCLEOTIDE SEQUENCE [LARGE SCALE GENOMIC DNA]</scope>
    <source>
        <strain evidence="1 2">KTK01</strain>
    </source>
</reference>
<organism evidence="1 2">
    <name type="scientific">Candidatus Macondimonas diazotrophica</name>
    <dbReference type="NCBI Taxonomy" id="2305248"/>
    <lineage>
        <taxon>Bacteria</taxon>
        <taxon>Pseudomonadati</taxon>
        <taxon>Pseudomonadota</taxon>
        <taxon>Gammaproteobacteria</taxon>
        <taxon>Chromatiales</taxon>
        <taxon>Ectothiorhodospiraceae</taxon>
        <taxon>Candidatus Macondimonas</taxon>
    </lineage>
</organism>
<gene>
    <name evidence="1" type="ORF">E4680_13560</name>
</gene>